<evidence type="ECO:0000313" key="1">
    <source>
        <dbReference type="EMBL" id="QHT88299.1"/>
    </source>
</evidence>
<dbReference type="EMBL" id="MN740114">
    <property type="protein sequence ID" value="QHT88299.1"/>
    <property type="molecule type" value="Genomic_DNA"/>
</dbReference>
<proteinExistence type="predicted"/>
<organism evidence="1">
    <name type="scientific">viral metagenome</name>
    <dbReference type="NCBI Taxonomy" id="1070528"/>
    <lineage>
        <taxon>unclassified sequences</taxon>
        <taxon>metagenomes</taxon>
        <taxon>organismal metagenomes</taxon>
    </lineage>
</organism>
<dbReference type="AlphaFoldDB" id="A0A6C0I672"/>
<sequence>MAAAGEAKIDHYIAEYYSPAAPRIRLVPPRTEAQLLTRSTCKEQFPTDVMIDQILYRPDKLPQSYMYFRRLLIRRILPGSEWMVYNETLPLEKRLIIHAIESEIPVLGTANILITPRSSHEIAFLMRCVKRAGAESRIEVFLFETYDTSTSHFGGSVEWKKAIGLYFNTIYNDYEFNPVLSLNLVETPAISVVLYAGGPPPPPAAAAAPPGVNLQEGEGKLGFCIMWSLIFLSYLRDMPDLRTATLAHFIQIYNDIIANKSTKDGKANLMGRVYGAARRKTQKNRVRSSHNVRRKTIRKSISSVRRRIRSGLKHRRRRV</sequence>
<reference evidence="1" key="1">
    <citation type="journal article" date="2020" name="Nature">
        <title>Giant virus diversity and host interactions through global metagenomics.</title>
        <authorList>
            <person name="Schulz F."/>
            <person name="Roux S."/>
            <person name="Paez-Espino D."/>
            <person name="Jungbluth S."/>
            <person name="Walsh D.A."/>
            <person name="Denef V.J."/>
            <person name="McMahon K.D."/>
            <person name="Konstantinidis K.T."/>
            <person name="Eloe-Fadrosh E.A."/>
            <person name="Kyrpides N.C."/>
            <person name="Woyke T."/>
        </authorList>
    </citation>
    <scope>NUCLEOTIDE SEQUENCE</scope>
    <source>
        <strain evidence="1">GVMAG-M-3300023184-50</strain>
    </source>
</reference>
<accession>A0A6C0I672</accession>
<protein>
    <submittedName>
        <fullName evidence="1">Uncharacterized protein</fullName>
    </submittedName>
</protein>
<name>A0A6C0I672_9ZZZZ</name>